<reference evidence="3 4" key="1">
    <citation type="submission" date="2024-09" db="EMBL/GenBank/DDBJ databases">
        <title>A chromosome-level genome assembly of Gray's grenadier anchovy, Coilia grayii.</title>
        <authorList>
            <person name="Fu Z."/>
        </authorList>
    </citation>
    <scope>NUCLEOTIDE SEQUENCE [LARGE SCALE GENOMIC DNA]</scope>
    <source>
        <strain evidence="3">G4</strain>
        <tissue evidence="3">Muscle</tissue>
    </source>
</reference>
<dbReference type="PANTHER" id="PTHR46599">
    <property type="entry name" value="PIGGYBAC TRANSPOSABLE ELEMENT-DERIVED PROTEIN 4"/>
    <property type="match status" value="1"/>
</dbReference>
<dbReference type="Proteomes" id="UP001591681">
    <property type="component" value="Unassembled WGS sequence"/>
</dbReference>
<dbReference type="Pfam" id="PF13843">
    <property type="entry name" value="DDE_Tnp_1_7"/>
    <property type="match status" value="1"/>
</dbReference>
<proteinExistence type="predicted"/>
<dbReference type="EMBL" id="JBHFQA010000015">
    <property type="protein sequence ID" value="KAL2087173.1"/>
    <property type="molecule type" value="Genomic_DNA"/>
</dbReference>
<feature type="region of interest" description="Disordered" evidence="1">
    <location>
        <begin position="121"/>
        <end position="141"/>
    </location>
</feature>
<protein>
    <recommendedName>
        <fullName evidence="2">PiggyBac transposable element-derived protein domain-containing protein</fullName>
    </recommendedName>
</protein>
<dbReference type="InterPro" id="IPR029526">
    <property type="entry name" value="PGBD"/>
</dbReference>
<feature type="domain" description="PiggyBac transposable element-derived protein" evidence="2">
    <location>
        <begin position="11"/>
        <end position="67"/>
    </location>
</feature>
<comment type="caution">
    <text evidence="3">The sequence shown here is derived from an EMBL/GenBank/DDBJ whole genome shotgun (WGS) entry which is preliminary data.</text>
</comment>
<evidence type="ECO:0000313" key="3">
    <source>
        <dbReference type="EMBL" id="KAL2087173.1"/>
    </source>
</evidence>
<dbReference type="AlphaFoldDB" id="A0ABD1JJ28"/>
<dbReference type="PANTHER" id="PTHR46599:SF6">
    <property type="entry name" value="DUAL SPECIFICITY PHOSPHATASE 26"/>
    <property type="match status" value="1"/>
</dbReference>
<evidence type="ECO:0000256" key="1">
    <source>
        <dbReference type="SAM" id="MobiDB-lite"/>
    </source>
</evidence>
<keyword evidence="4" id="KW-1185">Reference proteome</keyword>
<gene>
    <name evidence="3" type="ORF">ACEWY4_018232</name>
</gene>
<evidence type="ECO:0000313" key="4">
    <source>
        <dbReference type="Proteomes" id="UP001591681"/>
    </source>
</evidence>
<accession>A0ABD1JJ28</accession>
<sequence length="162" mass="18431">MSTLHKDAEISSREDQKPSIICDYNATKGGVDNLDKVTDAYSAKRMTARWPLVIFYNMIDVSAYNAFVIWSEIFPEWNAAKLFKRHMFLEELGKALVVPHIQRRQCMPRTPTAAATVRKIQESASPSTPVREVSAGGKRKRKRCQVCKPSDDMKTSSTCEMW</sequence>
<evidence type="ECO:0000259" key="2">
    <source>
        <dbReference type="Pfam" id="PF13843"/>
    </source>
</evidence>
<name>A0ABD1JJ28_9TELE</name>
<organism evidence="3 4">
    <name type="scientific">Coilia grayii</name>
    <name type="common">Gray's grenadier anchovy</name>
    <dbReference type="NCBI Taxonomy" id="363190"/>
    <lineage>
        <taxon>Eukaryota</taxon>
        <taxon>Metazoa</taxon>
        <taxon>Chordata</taxon>
        <taxon>Craniata</taxon>
        <taxon>Vertebrata</taxon>
        <taxon>Euteleostomi</taxon>
        <taxon>Actinopterygii</taxon>
        <taxon>Neopterygii</taxon>
        <taxon>Teleostei</taxon>
        <taxon>Clupei</taxon>
        <taxon>Clupeiformes</taxon>
        <taxon>Clupeoidei</taxon>
        <taxon>Engraulidae</taxon>
        <taxon>Coilinae</taxon>
        <taxon>Coilia</taxon>
    </lineage>
</organism>